<dbReference type="RefSeq" id="WP_018066065.1">
    <property type="nucleotide sequence ID" value="NZ_AQWH01000019.1"/>
</dbReference>
<dbReference type="AlphaFoldDB" id="A0A1U9YYL4"/>
<reference evidence="1 2" key="1">
    <citation type="submission" date="2017-03" db="EMBL/GenBank/DDBJ databases">
        <title>Foreign affairs: Plasmid Transfer between Roseobacters and Rhizobia.</title>
        <authorList>
            <person name="Bartling P."/>
            <person name="Bunk B."/>
            <person name="Overmann J."/>
            <person name="Brinkmann H."/>
            <person name="Petersen J."/>
        </authorList>
    </citation>
    <scope>NUCLEOTIDE SEQUENCE [LARGE SCALE GENOMIC DNA]</scope>
    <source>
        <strain evidence="1 2">MACL11</strain>
    </source>
</reference>
<evidence type="ECO:0000313" key="1">
    <source>
        <dbReference type="EMBL" id="AQZ50535.1"/>
    </source>
</evidence>
<dbReference type="KEGG" id="mmed:Mame_01165"/>
<accession>A0A1U9YYL4</accession>
<keyword evidence="2" id="KW-1185">Reference proteome</keyword>
<proteinExistence type="predicted"/>
<dbReference type="eggNOG" id="ENOG5033DW2">
    <property type="taxonomic scope" value="Bacteria"/>
</dbReference>
<name>A0A1U9YYL4_9HYPH</name>
<organism evidence="1 2">
    <name type="scientific">Martelella mediterranea DSM 17316</name>
    <dbReference type="NCBI Taxonomy" id="1122214"/>
    <lineage>
        <taxon>Bacteria</taxon>
        <taxon>Pseudomonadati</taxon>
        <taxon>Pseudomonadota</taxon>
        <taxon>Alphaproteobacteria</taxon>
        <taxon>Hyphomicrobiales</taxon>
        <taxon>Aurantimonadaceae</taxon>
        <taxon>Martelella</taxon>
    </lineage>
</organism>
<sequence>MAQFDPFASYAVSSMAVGQRHFEIVPSDTEDMAIRPRAIFCAEDGTAIIRDEGGIDLPYPMTAGMTLAFRGVRVLATGTTGTFYGLW</sequence>
<dbReference type="EMBL" id="CP020330">
    <property type="protein sequence ID" value="AQZ50535.1"/>
    <property type="molecule type" value="Genomic_DNA"/>
</dbReference>
<dbReference type="Proteomes" id="UP000191135">
    <property type="component" value="Chromosome"/>
</dbReference>
<gene>
    <name evidence="1" type="ORF">Mame_01165</name>
</gene>
<protein>
    <submittedName>
        <fullName evidence="1">Uncharacterized protein</fullName>
    </submittedName>
</protein>
<evidence type="ECO:0000313" key="2">
    <source>
        <dbReference type="Proteomes" id="UP000191135"/>
    </source>
</evidence>
<dbReference type="STRING" id="1122214.Mame_01165"/>